<dbReference type="Gene3D" id="1.25.40.30">
    <property type="match status" value="1"/>
</dbReference>
<dbReference type="InterPro" id="IPR016024">
    <property type="entry name" value="ARM-type_fold"/>
</dbReference>
<dbReference type="Proteomes" id="UP001497512">
    <property type="component" value="Chromosome 6"/>
</dbReference>
<dbReference type="PROSITE" id="PS50011">
    <property type="entry name" value="PROTEIN_KINASE_DOM"/>
    <property type="match status" value="1"/>
</dbReference>
<dbReference type="InterPro" id="IPR011009">
    <property type="entry name" value="Kinase-like_dom_sf"/>
</dbReference>
<dbReference type="Gene3D" id="3.40.50.1820">
    <property type="entry name" value="alpha/beta hydrolase"/>
    <property type="match status" value="1"/>
</dbReference>
<dbReference type="InterPro" id="IPR000719">
    <property type="entry name" value="Prot_kinase_dom"/>
</dbReference>
<dbReference type="SMART" id="SM00220">
    <property type="entry name" value="S_TKc"/>
    <property type="match status" value="1"/>
</dbReference>
<evidence type="ECO:0000313" key="3">
    <source>
        <dbReference type="Proteomes" id="UP001497512"/>
    </source>
</evidence>
<name>A0ABP0URA5_9BRYO</name>
<dbReference type="SUPFAM" id="SSF48371">
    <property type="entry name" value="ARM repeat"/>
    <property type="match status" value="1"/>
</dbReference>
<dbReference type="Pfam" id="PF13838">
    <property type="entry name" value="Clathrin_H_link"/>
    <property type="match status" value="1"/>
</dbReference>
<dbReference type="PANTHER" id="PTHR10292">
    <property type="entry name" value="CLATHRIN HEAVY CHAIN RELATED"/>
    <property type="match status" value="1"/>
</dbReference>
<dbReference type="SUPFAM" id="SSF53474">
    <property type="entry name" value="alpha/beta-Hydrolases"/>
    <property type="match status" value="1"/>
</dbReference>
<evidence type="ECO:0000259" key="1">
    <source>
        <dbReference type="PROSITE" id="PS50011"/>
    </source>
</evidence>
<dbReference type="InterPro" id="IPR012331">
    <property type="entry name" value="Clathrin_H-chain_linker"/>
</dbReference>
<dbReference type="Gene3D" id="1.10.510.10">
    <property type="entry name" value="Transferase(Phosphotransferase) domain 1"/>
    <property type="match status" value="1"/>
</dbReference>
<protein>
    <recommendedName>
        <fullName evidence="1">Protein kinase domain-containing protein</fullName>
    </recommendedName>
</protein>
<accession>A0ABP0URA5</accession>
<proteinExistence type="predicted"/>
<dbReference type="EMBL" id="OZ019898">
    <property type="protein sequence ID" value="CAK9228326.1"/>
    <property type="molecule type" value="Genomic_DNA"/>
</dbReference>
<dbReference type="PANTHER" id="PTHR10292:SF1">
    <property type="entry name" value="CLATHRIN HEAVY CHAIN"/>
    <property type="match status" value="1"/>
</dbReference>
<dbReference type="Pfam" id="PF07714">
    <property type="entry name" value="PK_Tyr_Ser-Thr"/>
    <property type="match status" value="1"/>
</dbReference>
<feature type="domain" description="Protein kinase" evidence="1">
    <location>
        <begin position="1"/>
        <end position="159"/>
    </location>
</feature>
<dbReference type="SUPFAM" id="SSF56112">
    <property type="entry name" value="Protein kinase-like (PK-like)"/>
    <property type="match status" value="1"/>
</dbReference>
<dbReference type="InterPro" id="IPR001245">
    <property type="entry name" value="Ser-Thr/Tyr_kinase_cat_dom"/>
</dbReference>
<sequence>MHRDLKAGNILVKCDGGHVYAKVADFGVSKTIESRCTDSNQTTDVGTTKWMAPELFSEESHDAGPSVSRESDLSLKYPFKVDIYSYGMVCYEILTGCIPFVNCNNMRDLRKRMKDGLRPDIPERCPEQQSTLIKKCYHPNPAERPSFRKICVELRHLKWSLMLINLELGESTAKWSNLPGAEHLVVKQFQELFSQHKYKEAADFAADSPQGILRTPETVAKFQSIPVQPGQTSPVVQYFGTLLRKGKLNAFESLELSHLVVNQKKKNLLEQCLAEDKLECSEELGDLVKTLDNDMALKIYNKMRENAKMVAAVAENGQFDRDLIYLKQGQGSLPHSPVGRGSPLISHWVVDLDGRHQKVPEDVYRKFHEFNLQGIGIKGKKLIEEQVNELKSFSESLKAITPVHDLNPECTSTNPDLVVIFFHGIGYGKNDEWKETWTSTTSGGKRVCWPQEWLPADLATQNVNNVRILSLSYDSALGGNEHVTDIGKVLVHSLVSESEYEILWEAPIVLVGYSFGGLVVKSLVVEVDKRVNARTVNPLDEQARRRCTKFLKNLKGTIFYGVPHAGGGEDFKQFFVYQSQQFNDANKKQIAKSGILKSFEGLNRQMAELSVDFEIAVDPTLIIYAFGEGQPVRRESVLVPYTSAQYLARKNHYKVEDATHITHITICQPTSQQAINYSLLKDVLALVMKGTQRRTGCLDNLC</sequence>
<dbReference type="InterPro" id="IPR029058">
    <property type="entry name" value="AB_hydrolase_fold"/>
</dbReference>
<reference evidence="2" key="1">
    <citation type="submission" date="2024-02" db="EMBL/GenBank/DDBJ databases">
        <authorList>
            <consortium name="ELIXIR-Norway"/>
            <consortium name="Elixir Norway"/>
        </authorList>
    </citation>
    <scope>NUCLEOTIDE SEQUENCE</scope>
</reference>
<evidence type="ECO:0000313" key="2">
    <source>
        <dbReference type="EMBL" id="CAK9228326.1"/>
    </source>
</evidence>
<organism evidence="2 3">
    <name type="scientific">Sphagnum troendelagicum</name>
    <dbReference type="NCBI Taxonomy" id="128251"/>
    <lineage>
        <taxon>Eukaryota</taxon>
        <taxon>Viridiplantae</taxon>
        <taxon>Streptophyta</taxon>
        <taxon>Embryophyta</taxon>
        <taxon>Bryophyta</taxon>
        <taxon>Sphagnophytina</taxon>
        <taxon>Sphagnopsida</taxon>
        <taxon>Sphagnales</taxon>
        <taxon>Sphagnaceae</taxon>
        <taxon>Sphagnum</taxon>
    </lineage>
</organism>
<keyword evidence="3" id="KW-1185">Reference proteome</keyword>
<gene>
    <name evidence="2" type="ORF">CSSPTR1EN2_LOCUS18966</name>
</gene>